<evidence type="ECO:0000256" key="8">
    <source>
        <dbReference type="SAM" id="Phobius"/>
    </source>
</evidence>
<dbReference type="Proteomes" id="UP001597373">
    <property type="component" value="Unassembled WGS sequence"/>
</dbReference>
<dbReference type="EMBL" id="JBHUIR010000006">
    <property type="protein sequence ID" value="MFD2258482.1"/>
    <property type="molecule type" value="Genomic_DNA"/>
</dbReference>
<feature type="transmembrane region" description="Helical" evidence="8">
    <location>
        <begin position="287"/>
        <end position="305"/>
    </location>
</feature>
<comment type="subcellular location">
    <subcellularLocation>
        <location evidence="1">Cell membrane</location>
        <topology evidence="1">Multi-pass membrane protein</topology>
    </subcellularLocation>
    <subcellularLocation>
        <location evidence="7">Membrane</location>
        <topology evidence="7">Multi-pass membrane protein</topology>
    </subcellularLocation>
</comment>
<evidence type="ECO:0000259" key="9">
    <source>
        <dbReference type="Pfam" id="PF00361"/>
    </source>
</evidence>
<evidence type="ECO:0000256" key="2">
    <source>
        <dbReference type="ARBA" id="ARBA00005346"/>
    </source>
</evidence>
<comment type="similarity">
    <text evidence="2">Belongs to the CPA3 antiporters (TC 2.A.63) subunit D family.</text>
</comment>
<evidence type="ECO:0000256" key="6">
    <source>
        <dbReference type="ARBA" id="ARBA00023136"/>
    </source>
</evidence>
<feature type="transmembrane region" description="Helical" evidence="8">
    <location>
        <begin position="487"/>
        <end position="508"/>
    </location>
</feature>
<feature type="transmembrane region" description="Helical" evidence="8">
    <location>
        <begin position="140"/>
        <end position="158"/>
    </location>
</feature>
<feature type="transmembrane region" description="Helical" evidence="8">
    <location>
        <begin position="117"/>
        <end position="134"/>
    </location>
</feature>
<keyword evidence="5 8" id="KW-1133">Transmembrane helix</keyword>
<name>A0ABW5DBW0_9HYPH</name>
<dbReference type="RefSeq" id="WP_345098438.1">
    <property type="nucleotide sequence ID" value="NZ_BAABGS010000016.1"/>
</dbReference>
<protein>
    <submittedName>
        <fullName evidence="10">Monovalent cation/H+ antiporter subunit D</fullName>
    </submittedName>
</protein>
<feature type="transmembrane region" description="Helical" evidence="8">
    <location>
        <begin position="401"/>
        <end position="429"/>
    </location>
</feature>
<dbReference type="NCBIfam" id="NF009309">
    <property type="entry name" value="PRK12666.1"/>
    <property type="match status" value="1"/>
</dbReference>
<feature type="transmembrane region" description="Helical" evidence="8">
    <location>
        <begin position="78"/>
        <end position="105"/>
    </location>
</feature>
<evidence type="ECO:0000256" key="4">
    <source>
        <dbReference type="ARBA" id="ARBA00022692"/>
    </source>
</evidence>
<feature type="transmembrane region" description="Helical" evidence="8">
    <location>
        <begin position="312"/>
        <end position="331"/>
    </location>
</feature>
<organism evidence="10 11">
    <name type="scientific">Chelativorans composti</name>
    <dbReference type="NCBI Taxonomy" id="768533"/>
    <lineage>
        <taxon>Bacteria</taxon>
        <taxon>Pseudomonadati</taxon>
        <taxon>Pseudomonadota</taxon>
        <taxon>Alphaproteobacteria</taxon>
        <taxon>Hyphomicrobiales</taxon>
        <taxon>Phyllobacteriaceae</taxon>
        <taxon>Chelativorans</taxon>
    </lineage>
</organism>
<sequence length="547" mass="57609">MILSPSHLIITPILIPLVAGALLLLFDERERLLKDTLTILACALLLVVSILMLDRAHAGGEGQGAVEVYLLGNWPSPIAINLVLDRLSALMVCLTSVLALPSFIFATARWERAGTHFHSLFLFMLMGLNGAFLTGDLFNLFVFFEVLLAASYGLVLHGSGAARIKWGMHYIVINLVASLLFLIGVAMIYSETGTLNMAQLSILLGGLDYQSRPIAEAGAAILGIAFLIKAGIWPLNFWLPNAYAAAAAPVAAIFAIMTKVGIYVLLRLSLLFFGVKAGGSSGFGAELLFLAGMLTILFGVIGVLASQALGRLTGYSVLISSGTLLAAVGFANDGVTAGALFYLVTSTAAISALFMLIELIERGQDPAANILAVTLEAFGEDTDEEEDFNEALVGIAIPQTLAILGFCFGICTMLLAGLPPFSAFLAKFAMLSAMFEPETLGEEPIRSSASWLAGALILSGFASLIALSRAGIRSFWAPIEGVVPRVLLVEIAPVIALLLVTVGLTIGAGPAMRFMTATADDLHSPDAYINAVMNAMQAVPGNRGGVQ</sequence>
<dbReference type="PANTHER" id="PTHR42703:SF1">
    <property type="entry name" value="NA(+)_H(+) ANTIPORTER SUBUNIT D1"/>
    <property type="match status" value="1"/>
</dbReference>
<keyword evidence="4 7" id="KW-0812">Transmembrane</keyword>
<evidence type="ECO:0000313" key="10">
    <source>
        <dbReference type="EMBL" id="MFD2258482.1"/>
    </source>
</evidence>
<keyword evidence="11" id="KW-1185">Reference proteome</keyword>
<feature type="transmembrane region" description="Helical" evidence="8">
    <location>
        <begin position="170"/>
        <end position="189"/>
    </location>
</feature>
<feature type="transmembrane region" description="Helical" evidence="8">
    <location>
        <begin position="217"/>
        <end position="239"/>
    </location>
</feature>
<evidence type="ECO:0000256" key="7">
    <source>
        <dbReference type="RuleBase" id="RU000320"/>
    </source>
</evidence>
<feature type="transmembrane region" description="Helical" evidence="8">
    <location>
        <begin position="337"/>
        <end position="357"/>
    </location>
</feature>
<keyword evidence="6 8" id="KW-0472">Membrane</keyword>
<evidence type="ECO:0000256" key="3">
    <source>
        <dbReference type="ARBA" id="ARBA00022475"/>
    </source>
</evidence>
<comment type="caution">
    <text evidence="10">The sequence shown here is derived from an EMBL/GenBank/DDBJ whole genome shotgun (WGS) entry which is preliminary data.</text>
</comment>
<feature type="domain" description="NADH:quinone oxidoreductase/Mrp antiporter transmembrane" evidence="9">
    <location>
        <begin position="135"/>
        <end position="436"/>
    </location>
</feature>
<dbReference type="InterPro" id="IPR050586">
    <property type="entry name" value="CPA3_Na-H_Antiporter_D"/>
</dbReference>
<gene>
    <name evidence="10" type="ORF">ACFSMZ_01695</name>
</gene>
<evidence type="ECO:0000256" key="1">
    <source>
        <dbReference type="ARBA" id="ARBA00004651"/>
    </source>
</evidence>
<evidence type="ECO:0000313" key="11">
    <source>
        <dbReference type="Proteomes" id="UP001597373"/>
    </source>
</evidence>
<dbReference type="PRINTS" id="PR01437">
    <property type="entry name" value="NUOXDRDTASE4"/>
</dbReference>
<dbReference type="InterPro" id="IPR003918">
    <property type="entry name" value="NADH_UbQ_OxRdtase"/>
</dbReference>
<dbReference type="Pfam" id="PF00361">
    <property type="entry name" value="Proton_antipo_M"/>
    <property type="match status" value="1"/>
</dbReference>
<feature type="transmembrane region" description="Helical" evidence="8">
    <location>
        <begin position="6"/>
        <end position="25"/>
    </location>
</feature>
<evidence type="ECO:0000256" key="5">
    <source>
        <dbReference type="ARBA" id="ARBA00022989"/>
    </source>
</evidence>
<keyword evidence="3" id="KW-1003">Cell membrane</keyword>
<proteinExistence type="inferred from homology"/>
<reference evidence="11" key="1">
    <citation type="journal article" date="2019" name="Int. J. Syst. Evol. Microbiol.">
        <title>The Global Catalogue of Microorganisms (GCM) 10K type strain sequencing project: providing services to taxonomists for standard genome sequencing and annotation.</title>
        <authorList>
            <consortium name="The Broad Institute Genomics Platform"/>
            <consortium name="The Broad Institute Genome Sequencing Center for Infectious Disease"/>
            <person name="Wu L."/>
            <person name="Ma J."/>
        </authorList>
    </citation>
    <scope>NUCLEOTIDE SEQUENCE [LARGE SCALE GENOMIC DNA]</scope>
    <source>
        <strain evidence="11">KCTC 23707</strain>
    </source>
</reference>
<dbReference type="PANTHER" id="PTHR42703">
    <property type="entry name" value="NADH DEHYDROGENASE"/>
    <property type="match status" value="1"/>
</dbReference>
<accession>A0ABW5DBW0</accession>
<feature type="transmembrane region" description="Helical" evidence="8">
    <location>
        <begin position="251"/>
        <end position="275"/>
    </location>
</feature>
<feature type="transmembrane region" description="Helical" evidence="8">
    <location>
        <begin position="37"/>
        <end position="58"/>
    </location>
</feature>
<dbReference type="InterPro" id="IPR001750">
    <property type="entry name" value="ND/Mrp_TM"/>
</dbReference>
<feature type="transmembrane region" description="Helical" evidence="8">
    <location>
        <begin position="449"/>
        <end position="467"/>
    </location>
</feature>